<organism evidence="1 2">
    <name type="scientific">Paramecium sonneborni</name>
    <dbReference type="NCBI Taxonomy" id="65129"/>
    <lineage>
        <taxon>Eukaryota</taxon>
        <taxon>Sar</taxon>
        <taxon>Alveolata</taxon>
        <taxon>Ciliophora</taxon>
        <taxon>Intramacronucleata</taxon>
        <taxon>Oligohymenophorea</taxon>
        <taxon>Peniculida</taxon>
        <taxon>Parameciidae</taxon>
        <taxon>Paramecium</taxon>
    </lineage>
</organism>
<evidence type="ECO:0000313" key="1">
    <source>
        <dbReference type="EMBL" id="CAD8090870.1"/>
    </source>
</evidence>
<dbReference type="EMBL" id="CAJJDN010000056">
    <property type="protein sequence ID" value="CAD8090870.1"/>
    <property type="molecule type" value="Genomic_DNA"/>
</dbReference>
<reference evidence="1" key="1">
    <citation type="submission" date="2021-01" db="EMBL/GenBank/DDBJ databases">
        <authorList>
            <consortium name="Genoscope - CEA"/>
            <person name="William W."/>
        </authorList>
    </citation>
    <scope>NUCLEOTIDE SEQUENCE</scope>
</reference>
<name>A0A8S1NE39_9CILI</name>
<proteinExistence type="predicted"/>
<keyword evidence="2" id="KW-1185">Reference proteome</keyword>
<evidence type="ECO:0000313" key="2">
    <source>
        <dbReference type="Proteomes" id="UP000692954"/>
    </source>
</evidence>
<comment type="caution">
    <text evidence="1">The sequence shown here is derived from an EMBL/GenBank/DDBJ whole genome shotgun (WGS) entry which is preliminary data.</text>
</comment>
<accession>A0A8S1NE39</accession>
<dbReference type="Proteomes" id="UP000692954">
    <property type="component" value="Unassembled WGS sequence"/>
</dbReference>
<dbReference type="AlphaFoldDB" id="A0A8S1NE39"/>
<sequence>MEHFYWSKQNIQRQVSEYNVKIVEYCLFKLNGNKECRLRHQLKSTPQKIKEKIRQSISQKQFVSNRQFLNKLLLTSMLHTTPERKNALLKELEGLKFKEKCDQAGQATEYLKQLT</sequence>
<protein>
    <submittedName>
        <fullName evidence="1">Uncharacterized protein</fullName>
    </submittedName>
</protein>
<gene>
    <name evidence="1" type="ORF">PSON_ATCC_30995.1.T0560250</name>
</gene>